<dbReference type="SUPFAM" id="SSF50998">
    <property type="entry name" value="Quinoprotein alcohol dehydrogenase-like"/>
    <property type="match status" value="1"/>
</dbReference>
<comment type="caution">
    <text evidence="3">The sequence shown here is derived from an EMBL/GenBank/DDBJ whole genome shotgun (WGS) entry which is preliminary data.</text>
</comment>
<dbReference type="Gene3D" id="2.130.10.10">
    <property type="entry name" value="YVTN repeat-like/Quinoprotein amine dehydrogenase"/>
    <property type="match status" value="1"/>
</dbReference>
<keyword evidence="1" id="KW-0812">Transmembrane</keyword>
<accession>A0AAE3K6S8</accession>
<protein>
    <submittedName>
        <fullName evidence="3">PQQ-like beta-propeller repeat protein</fullName>
    </submittedName>
</protein>
<keyword evidence="1" id="KW-1133">Transmembrane helix</keyword>
<feature type="transmembrane region" description="Helical" evidence="1">
    <location>
        <begin position="1023"/>
        <end position="1046"/>
    </location>
</feature>
<gene>
    <name evidence="3" type="ORF">AArcSt11_05640</name>
</gene>
<organism evidence="3 4">
    <name type="scientific">Natranaeroarchaeum aerophilus</name>
    <dbReference type="NCBI Taxonomy" id="2917711"/>
    <lineage>
        <taxon>Archaea</taxon>
        <taxon>Methanobacteriati</taxon>
        <taxon>Methanobacteriota</taxon>
        <taxon>Stenosarchaea group</taxon>
        <taxon>Halobacteria</taxon>
        <taxon>Halobacteriales</taxon>
        <taxon>Natronoarchaeaceae</taxon>
        <taxon>Natranaeroarchaeum</taxon>
    </lineage>
</organism>
<keyword evidence="4" id="KW-1185">Reference proteome</keyword>
<reference evidence="3 4" key="1">
    <citation type="journal article" date="2022" name="Syst. Appl. Microbiol.">
        <title>Natronocalculus amylovorans gen. nov., sp. nov., and Natranaeroarchaeum aerophilus sp. nov., dominant culturable amylolytic natronoarchaea from hypersaline soda lakes in southwestern Siberia.</title>
        <authorList>
            <person name="Sorokin D.Y."/>
            <person name="Elcheninov A.G."/>
            <person name="Khizhniak T.V."/>
            <person name="Koenen M."/>
            <person name="Bale N.J."/>
            <person name="Damste J.S.S."/>
            <person name="Kublanov I.V."/>
        </authorList>
    </citation>
    <scope>NUCLEOTIDE SEQUENCE [LARGE SCALE GENOMIC DNA]</scope>
    <source>
        <strain evidence="3 4">AArc-St1-1</strain>
    </source>
</reference>
<evidence type="ECO:0000256" key="1">
    <source>
        <dbReference type="SAM" id="Phobius"/>
    </source>
</evidence>
<keyword evidence="1" id="KW-0472">Membrane</keyword>
<dbReference type="EMBL" id="JAKRVY010000002">
    <property type="protein sequence ID" value="MCL9813134.1"/>
    <property type="molecule type" value="Genomic_DNA"/>
</dbReference>
<dbReference type="InterPro" id="IPR011047">
    <property type="entry name" value="Quinoprotein_ADH-like_sf"/>
</dbReference>
<dbReference type="InterPro" id="IPR015943">
    <property type="entry name" value="WD40/YVTN_repeat-like_dom_sf"/>
</dbReference>
<evidence type="ECO:0000313" key="4">
    <source>
        <dbReference type="Proteomes" id="UP001202674"/>
    </source>
</evidence>
<feature type="domain" description="Pyrrolo-quinoline quinone repeat" evidence="2">
    <location>
        <begin position="186"/>
        <end position="295"/>
    </location>
</feature>
<dbReference type="Proteomes" id="UP001202674">
    <property type="component" value="Unassembled WGS sequence"/>
</dbReference>
<dbReference type="RefSeq" id="WP_250595346.1">
    <property type="nucleotide sequence ID" value="NZ_JAKRVY010000002.1"/>
</dbReference>
<dbReference type="Pfam" id="PF13360">
    <property type="entry name" value="PQQ_2"/>
    <property type="match status" value="1"/>
</dbReference>
<evidence type="ECO:0000259" key="2">
    <source>
        <dbReference type="Pfam" id="PF13360"/>
    </source>
</evidence>
<name>A0AAE3K6S8_9EURY</name>
<proteinExistence type="predicted"/>
<dbReference type="AlphaFoldDB" id="A0AAE3K6S8"/>
<evidence type="ECO:0000313" key="3">
    <source>
        <dbReference type="EMBL" id="MCL9813134.1"/>
    </source>
</evidence>
<sequence length="1051" mass="111611">MSKRQAIIGIAFVVAAILLGAAVGGVLAADGEDGPIGPDTTVEWDAQIDQPAHSVDGELMIPATIEGDVTMPPTHVGDNVVVGTDRGLYVIDNGEIDQYIDTRPVKDVSNVGDDRVVVLTDDDQFANVLLVDLWNGEIIWSESHERTVYSNDFGFVDRQVPAFDAAPIGDRTGDGTDDVAVAAGKSIIALGGEDGEQLWQHDRSHNVWELAYDGDRLYAGTQGGTLLGLDPDGTELYDEQVAGTFTHDQMGEIPHSVWSVEPTTVDGAERLALSTEDGQVVLADRSDGTAIWSEQVLELDDDSLETYYRGDERAGYPTLPGDANFENVELIVAEDALIAVVQIEAQPDNRNYRPETTALHRLDVGSGDIVWSDTEIDFEGVGNVAYSEAAGGLLVPEPPDEDGQQVDVLGLDDGSVTTTFAVDTVPGADPRGGPSSGTGYVGAAGDDIAITAASGDLIAIDGDAERQWGVPSIRSIDPVVADFTGDGIDDYLLVSQNQRQGGVQSRSLVLRSGTDGSVVWSEILDTGEFLEQGGHEFVRVVDDGSGGADLITVRQPDYTDGDPSELPPGELLRLDGSDGTERLSIDLVNQDGHQLQAVSMDVLGDVTGNGNVNVLLGDRQFVYVVDTETGETVFERTYQARGPDAPEEFQPVDGNDIRYRAVGGDEPSHVLAISRSDANLAVLEPEWTGDELEFDTVRQGSIEGDRSGQTDLRILGDLTGDGYDELLVDIRDDDTEATIIAPGDLSVPATFQRSDRLSVSVSDDVLIAFEDEGGEGRLSVYEGVDERWSQQLQPSSVVRDLESVTVPTPATVTGEGVDSVAVVETPRHGGQGVRVNLHDATGTVTETIDLEPWVEGTTAESETGITAQSIPDQTGDGTPELGIVASTDGTASSVRFYIVDPTEGEVLLSGDGTVAEFVTLDEEVGLLRGDGSLRTVNPDDGVTLSTSETDEGQRIEWTFDADREYVSTLTVDGVPVAITTETATDLRLPDGTHEVEIRATSADGITIHDSTTVTVEEGSSSHLFLYAGTGVSIGVLFGIGLVPTVLRKVRG</sequence>
<dbReference type="InterPro" id="IPR002372">
    <property type="entry name" value="PQQ_rpt_dom"/>
</dbReference>